<dbReference type="Proteomes" id="UP001417504">
    <property type="component" value="Unassembled WGS sequence"/>
</dbReference>
<accession>A0AAP0EBG8</accession>
<reference evidence="1 2" key="1">
    <citation type="submission" date="2024-01" db="EMBL/GenBank/DDBJ databases">
        <title>Genome assemblies of Stephania.</title>
        <authorList>
            <person name="Yang L."/>
        </authorList>
    </citation>
    <scope>NUCLEOTIDE SEQUENCE [LARGE SCALE GENOMIC DNA]</scope>
    <source>
        <strain evidence="1">QJT</strain>
        <tissue evidence="1">Leaf</tissue>
    </source>
</reference>
<evidence type="ECO:0000313" key="1">
    <source>
        <dbReference type="EMBL" id="KAK9090201.1"/>
    </source>
</evidence>
<keyword evidence="2" id="KW-1185">Reference proteome</keyword>
<gene>
    <name evidence="1" type="ORF">Sjap_023378</name>
</gene>
<name>A0AAP0EBG8_9MAGN</name>
<dbReference type="EMBL" id="JBBNAE010000010">
    <property type="protein sequence ID" value="KAK9090201.1"/>
    <property type="molecule type" value="Genomic_DNA"/>
</dbReference>
<dbReference type="AlphaFoldDB" id="A0AAP0EBG8"/>
<evidence type="ECO:0000313" key="2">
    <source>
        <dbReference type="Proteomes" id="UP001417504"/>
    </source>
</evidence>
<proteinExistence type="predicted"/>
<protein>
    <submittedName>
        <fullName evidence="1">Uncharacterized protein</fullName>
    </submittedName>
</protein>
<sequence>MLIRNALQHMHPTRISKVTYLQPTKLDSFQQYVDVYVQPYHVVHVYEDKGVEK</sequence>
<comment type="caution">
    <text evidence="1">The sequence shown here is derived from an EMBL/GenBank/DDBJ whole genome shotgun (WGS) entry which is preliminary data.</text>
</comment>
<organism evidence="1 2">
    <name type="scientific">Stephania japonica</name>
    <dbReference type="NCBI Taxonomy" id="461633"/>
    <lineage>
        <taxon>Eukaryota</taxon>
        <taxon>Viridiplantae</taxon>
        <taxon>Streptophyta</taxon>
        <taxon>Embryophyta</taxon>
        <taxon>Tracheophyta</taxon>
        <taxon>Spermatophyta</taxon>
        <taxon>Magnoliopsida</taxon>
        <taxon>Ranunculales</taxon>
        <taxon>Menispermaceae</taxon>
        <taxon>Menispermoideae</taxon>
        <taxon>Cissampelideae</taxon>
        <taxon>Stephania</taxon>
    </lineage>
</organism>